<proteinExistence type="predicted"/>
<evidence type="ECO:0000256" key="1">
    <source>
        <dbReference type="SAM" id="Phobius"/>
    </source>
</evidence>
<accession>A0A0F9KKR9</accession>
<keyword evidence="1" id="KW-0472">Membrane</keyword>
<protein>
    <submittedName>
        <fullName evidence="2">Uncharacterized protein</fullName>
    </submittedName>
</protein>
<organism evidence="2">
    <name type="scientific">marine sediment metagenome</name>
    <dbReference type="NCBI Taxonomy" id="412755"/>
    <lineage>
        <taxon>unclassified sequences</taxon>
        <taxon>metagenomes</taxon>
        <taxon>ecological metagenomes</taxon>
    </lineage>
</organism>
<gene>
    <name evidence="2" type="ORF">LCGC14_1316470</name>
</gene>
<keyword evidence="1" id="KW-1133">Transmembrane helix</keyword>
<comment type="caution">
    <text evidence="2">The sequence shown here is derived from an EMBL/GenBank/DDBJ whole genome shotgun (WGS) entry which is preliminary data.</text>
</comment>
<sequence length="64" mass="7110">MARNSVLAKENRIMINSVKDDITEIKDKLTKLSNHYSKRLPVWATAIISLLSALSVGLIVAMVK</sequence>
<evidence type="ECO:0000313" key="2">
    <source>
        <dbReference type="EMBL" id="KKM82734.1"/>
    </source>
</evidence>
<reference evidence="2" key="1">
    <citation type="journal article" date="2015" name="Nature">
        <title>Complex archaea that bridge the gap between prokaryotes and eukaryotes.</title>
        <authorList>
            <person name="Spang A."/>
            <person name="Saw J.H."/>
            <person name="Jorgensen S.L."/>
            <person name="Zaremba-Niedzwiedzka K."/>
            <person name="Martijn J."/>
            <person name="Lind A.E."/>
            <person name="van Eijk R."/>
            <person name="Schleper C."/>
            <person name="Guy L."/>
            <person name="Ettema T.J."/>
        </authorList>
    </citation>
    <scope>NUCLEOTIDE SEQUENCE</scope>
</reference>
<keyword evidence="1" id="KW-0812">Transmembrane</keyword>
<dbReference type="EMBL" id="LAZR01007815">
    <property type="protein sequence ID" value="KKM82734.1"/>
    <property type="molecule type" value="Genomic_DNA"/>
</dbReference>
<dbReference type="AlphaFoldDB" id="A0A0F9KKR9"/>
<name>A0A0F9KKR9_9ZZZZ</name>
<feature type="transmembrane region" description="Helical" evidence="1">
    <location>
        <begin position="42"/>
        <end position="63"/>
    </location>
</feature>